<evidence type="ECO:0000313" key="2">
    <source>
        <dbReference type="Proteomes" id="UP001379533"/>
    </source>
</evidence>
<accession>A0ABZ2KKT7</accession>
<dbReference type="EMBL" id="CP089982">
    <property type="protein sequence ID" value="WXA97928.1"/>
    <property type="molecule type" value="Genomic_DNA"/>
</dbReference>
<name>A0ABZ2KKT7_9BACT</name>
<sequence length="129" mass="13688">MVLASCANAGKSEAGSLSQAIERYRMADNSLKGSMAEALDHTPCSVVDVCETKRACLAVSGPTSRALALKHEVELGLAEVRAGKMAHDSPEARALPDKLDEAARLLEEGHAALPTCDEKLQALKRKYGI</sequence>
<reference evidence="1 2" key="1">
    <citation type="submission" date="2021-12" db="EMBL/GenBank/DDBJ databases">
        <title>Discovery of the Pendulisporaceae a myxobacterial family with distinct sporulation behavior and unique specialized metabolism.</title>
        <authorList>
            <person name="Garcia R."/>
            <person name="Popoff A."/>
            <person name="Bader C.D."/>
            <person name="Loehr J."/>
            <person name="Walesch S."/>
            <person name="Walt C."/>
            <person name="Boldt J."/>
            <person name="Bunk B."/>
            <person name="Haeckl F.J.F.P.J."/>
            <person name="Gunesch A.P."/>
            <person name="Birkelbach J."/>
            <person name="Nuebel U."/>
            <person name="Pietschmann T."/>
            <person name="Bach T."/>
            <person name="Mueller R."/>
        </authorList>
    </citation>
    <scope>NUCLEOTIDE SEQUENCE [LARGE SCALE GENOMIC DNA]</scope>
    <source>
        <strain evidence="1 2">MSr12523</strain>
    </source>
</reference>
<proteinExistence type="predicted"/>
<organism evidence="1 2">
    <name type="scientific">Pendulispora brunnea</name>
    <dbReference type="NCBI Taxonomy" id="2905690"/>
    <lineage>
        <taxon>Bacteria</taxon>
        <taxon>Pseudomonadati</taxon>
        <taxon>Myxococcota</taxon>
        <taxon>Myxococcia</taxon>
        <taxon>Myxococcales</taxon>
        <taxon>Sorangiineae</taxon>
        <taxon>Pendulisporaceae</taxon>
        <taxon>Pendulispora</taxon>
    </lineage>
</organism>
<keyword evidence="2" id="KW-1185">Reference proteome</keyword>
<dbReference type="Proteomes" id="UP001379533">
    <property type="component" value="Chromosome"/>
</dbReference>
<evidence type="ECO:0000313" key="1">
    <source>
        <dbReference type="EMBL" id="WXA97928.1"/>
    </source>
</evidence>
<protein>
    <submittedName>
        <fullName evidence="1">Uncharacterized protein</fullName>
    </submittedName>
</protein>
<gene>
    <name evidence="1" type="ORF">LZC95_13935</name>
</gene>
<dbReference type="RefSeq" id="WP_394848546.1">
    <property type="nucleotide sequence ID" value="NZ_CP089982.1"/>
</dbReference>